<keyword evidence="4" id="KW-1185">Reference proteome</keyword>
<dbReference type="EMBL" id="MAXA01000001">
    <property type="protein sequence ID" value="OHV46974.1"/>
    <property type="molecule type" value="Genomic_DNA"/>
</dbReference>
<feature type="region of interest" description="Disordered" evidence="1">
    <location>
        <begin position="1"/>
        <end position="20"/>
    </location>
</feature>
<feature type="compositionally biased region" description="Pro residues" evidence="1">
    <location>
        <begin position="1"/>
        <end position="18"/>
    </location>
</feature>
<comment type="caution">
    <text evidence="3">The sequence shown here is derived from an EMBL/GenBank/DDBJ whole genome shotgun (WGS) entry which is preliminary data.</text>
</comment>
<evidence type="ECO:0000259" key="2">
    <source>
        <dbReference type="SMART" id="SM00471"/>
    </source>
</evidence>
<dbReference type="InterPro" id="IPR003607">
    <property type="entry name" value="HD/PDEase_dom"/>
</dbReference>
<evidence type="ECO:0000313" key="3">
    <source>
        <dbReference type="EMBL" id="OHV46974.1"/>
    </source>
</evidence>
<dbReference type="SUPFAM" id="SSF109604">
    <property type="entry name" value="HD-domain/PDEase-like"/>
    <property type="match status" value="1"/>
</dbReference>
<dbReference type="GO" id="GO:0016787">
    <property type="term" value="F:hydrolase activity"/>
    <property type="evidence" value="ECO:0007669"/>
    <property type="project" value="UniProtKB-KW"/>
</dbReference>
<feature type="domain" description="HD/PDEase" evidence="2">
    <location>
        <begin position="38"/>
        <end position="145"/>
    </location>
</feature>
<dbReference type="Pfam" id="PF01966">
    <property type="entry name" value="HD"/>
    <property type="match status" value="1"/>
</dbReference>
<dbReference type="InterPro" id="IPR006674">
    <property type="entry name" value="HD_domain"/>
</dbReference>
<reference evidence="4" key="1">
    <citation type="submission" date="2016-07" db="EMBL/GenBank/DDBJ databases">
        <title>Frankia sp. NRRL B-16219 Genome sequencing.</title>
        <authorList>
            <person name="Ghodhbane-Gtari F."/>
            <person name="Swanson E."/>
            <person name="Gueddou A."/>
            <person name="Louati M."/>
            <person name="Nouioui I."/>
            <person name="Hezbri K."/>
            <person name="Abebe-Akele F."/>
            <person name="Simpson S."/>
            <person name="Morris K."/>
            <person name="Thomas K."/>
            <person name="Gtari M."/>
            <person name="Tisa L.S."/>
        </authorList>
    </citation>
    <scope>NUCLEOTIDE SEQUENCE [LARGE SCALE GENOMIC DNA]</scope>
    <source>
        <strain evidence="4">NRRL B-16219</strain>
    </source>
</reference>
<dbReference type="RefSeq" id="WP_071059418.1">
    <property type="nucleotide sequence ID" value="NZ_JBFLUH010000046.1"/>
</dbReference>
<gene>
    <name evidence="3" type="ORF">BBK14_01630</name>
</gene>
<dbReference type="SMART" id="SM00471">
    <property type="entry name" value="HDc"/>
    <property type="match status" value="1"/>
</dbReference>
<sequence length="176" mass="18732">MPEPAAAPTPQPQPPPRPSLEDAVALAARAHTGQLDKAGDEYIGHPLRVMDTVGRTAPAAGVDPSLAQMAAILHDVVEDSEVTLDDLAASGYPPAVVAAVDALSHREGEPQEAYLARVAADRIAVVVKRADMADNSDPRRLGRLPAEDAQRLTTRYAGRRRLLDDLVLRNAGTRAR</sequence>
<dbReference type="AlphaFoldDB" id="A0A1S1RQA1"/>
<evidence type="ECO:0000313" key="4">
    <source>
        <dbReference type="Proteomes" id="UP000179769"/>
    </source>
</evidence>
<keyword evidence="3" id="KW-0378">Hydrolase</keyword>
<dbReference type="Proteomes" id="UP000179769">
    <property type="component" value="Unassembled WGS sequence"/>
</dbReference>
<organism evidence="3 4">
    <name type="scientific">Parafrankia soli</name>
    <dbReference type="NCBI Taxonomy" id="2599596"/>
    <lineage>
        <taxon>Bacteria</taxon>
        <taxon>Bacillati</taxon>
        <taxon>Actinomycetota</taxon>
        <taxon>Actinomycetes</taxon>
        <taxon>Frankiales</taxon>
        <taxon>Frankiaceae</taxon>
        <taxon>Parafrankia</taxon>
    </lineage>
</organism>
<name>A0A1S1RQA1_9ACTN</name>
<evidence type="ECO:0000256" key="1">
    <source>
        <dbReference type="SAM" id="MobiDB-lite"/>
    </source>
</evidence>
<dbReference type="Gene3D" id="1.10.3210.10">
    <property type="entry name" value="Hypothetical protein af1432"/>
    <property type="match status" value="1"/>
</dbReference>
<accession>A0A1S1RQA1</accession>
<proteinExistence type="predicted"/>
<protein>
    <submittedName>
        <fullName evidence="3">Phosphohydrolase</fullName>
    </submittedName>
</protein>